<accession>A0A1W1CFZ2</accession>
<name>A0A1W1CFZ2_9ZZZZ</name>
<evidence type="ECO:0008006" key="2">
    <source>
        <dbReference type="Google" id="ProtNLM"/>
    </source>
</evidence>
<dbReference type="EMBL" id="FPHK01000078">
    <property type="protein sequence ID" value="SFV64611.1"/>
    <property type="molecule type" value="Genomic_DNA"/>
</dbReference>
<organism evidence="1">
    <name type="scientific">hydrothermal vent metagenome</name>
    <dbReference type="NCBI Taxonomy" id="652676"/>
    <lineage>
        <taxon>unclassified sequences</taxon>
        <taxon>metagenomes</taxon>
        <taxon>ecological metagenomes</taxon>
    </lineage>
</organism>
<sequence length="95" mass="10448">MEITTTSNIVTISGNIKSVSDYQQIKGTLDSLAATHKSIIIEIKDSISITSSIIGYLTKLVQKEGIDLSIKVGNKSLLELFDDLHLISLFKVRKL</sequence>
<dbReference type="AlphaFoldDB" id="A0A1W1CFZ2"/>
<evidence type="ECO:0000313" key="1">
    <source>
        <dbReference type="EMBL" id="SFV64611.1"/>
    </source>
</evidence>
<protein>
    <recommendedName>
        <fullName evidence="2">STAS domain-containing protein</fullName>
    </recommendedName>
</protein>
<reference evidence="1" key="1">
    <citation type="submission" date="2016-10" db="EMBL/GenBank/DDBJ databases">
        <authorList>
            <person name="de Groot N.N."/>
        </authorList>
    </citation>
    <scope>NUCLEOTIDE SEQUENCE</scope>
</reference>
<proteinExistence type="predicted"/>
<gene>
    <name evidence="1" type="ORF">MNB_SM-6-540</name>
</gene>